<feature type="domain" description="AB hydrolase-1" evidence="1">
    <location>
        <begin position="147"/>
        <end position="386"/>
    </location>
</feature>
<keyword evidence="3" id="KW-1185">Reference proteome</keyword>
<dbReference type="InterPro" id="IPR029058">
    <property type="entry name" value="AB_hydrolase_fold"/>
</dbReference>
<dbReference type="PANTHER" id="PTHR43433:SF5">
    <property type="entry name" value="AB HYDROLASE-1 DOMAIN-CONTAINING PROTEIN"/>
    <property type="match status" value="1"/>
</dbReference>
<gene>
    <name evidence="2" type="ORF">DL346_27545</name>
</gene>
<dbReference type="PANTHER" id="PTHR43433">
    <property type="entry name" value="HYDROLASE, ALPHA/BETA FOLD FAMILY PROTEIN"/>
    <property type="match status" value="1"/>
</dbReference>
<dbReference type="InterPro" id="IPR050471">
    <property type="entry name" value="AB_hydrolase"/>
</dbReference>
<dbReference type="GO" id="GO:0004806">
    <property type="term" value="F:triacylglycerol lipase activity"/>
    <property type="evidence" value="ECO:0007669"/>
    <property type="project" value="TreeGrafter"/>
</dbReference>
<dbReference type="EMBL" id="QLUW01000007">
    <property type="protein sequence ID" value="RAP73454.1"/>
    <property type="molecule type" value="Genomic_DNA"/>
</dbReference>
<comment type="caution">
    <text evidence="2">The sequence shown here is derived from an EMBL/GenBank/DDBJ whole genome shotgun (WGS) entry which is preliminary data.</text>
</comment>
<dbReference type="SUPFAM" id="SSF53474">
    <property type="entry name" value="alpha/beta-Hydrolases"/>
    <property type="match status" value="1"/>
</dbReference>
<organism evidence="2 3">
    <name type="scientific">Paenibacillus montanisoli</name>
    <dbReference type="NCBI Taxonomy" id="2081970"/>
    <lineage>
        <taxon>Bacteria</taxon>
        <taxon>Bacillati</taxon>
        <taxon>Bacillota</taxon>
        <taxon>Bacilli</taxon>
        <taxon>Bacillales</taxon>
        <taxon>Paenibacillaceae</taxon>
        <taxon>Paenibacillus</taxon>
    </lineage>
</organism>
<evidence type="ECO:0000313" key="2">
    <source>
        <dbReference type="EMBL" id="RAP73454.1"/>
    </source>
</evidence>
<sequence>MGLLHLLARKSMLHDQVEADQRESRRNRARDAARMLGTVAVERQLMDEIGPSMRDGVIGQLIEQIHAFTRGMKTRGLRKGLVGQHQAAPGTFDDGWFHGHSASFNHYGCRAQKGRSGMKKSAYTLAGTTSKDGTVIGYRKSGRGPGLVVIHGAFVSGHEYERLAQALEDTFTVYVVDRRGRLYSGPQGEQYSMQKECEDAQAVLEATGASFLFGHSYGGLIALELARSASTSVAKLAVYEPAVSIGGQFPSAWMPAYKRLIEQGRDLDAFVAFIKGVGTAERLAKLPRRLLKLMLLPSQLFREGRKLRDKLPTLIMEMEEVFRHDSTVQGYSAITVETLVMAGSKSKDFMLNAARAVAAAIPDSTLELMDGLGHNAPDLFNQKEIAERLKQYFAG</sequence>
<evidence type="ECO:0000313" key="3">
    <source>
        <dbReference type="Proteomes" id="UP000249260"/>
    </source>
</evidence>
<dbReference type="AlphaFoldDB" id="A0A328U0F8"/>
<proteinExistence type="predicted"/>
<protein>
    <recommendedName>
        <fullName evidence="1">AB hydrolase-1 domain-containing protein</fullName>
    </recommendedName>
</protein>
<dbReference type="InterPro" id="IPR000073">
    <property type="entry name" value="AB_hydrolase_1"/>
</dbReference>
<reference evidence="2 3" key="1">
    <citation type="submission" date="2018-06" db="EMBL/GenBank/DDBJ databases">
        <title>Paenibacillus montanisoli sp. nov., isolated from mountain area soil.</title>
        <authorList>
            <person name="Wu M."/>
        </authorList>
    </citation>
    <scope>NUCLEOTIDE SEQUENCE [LARGE SCALE GENOMIC DNA]</scope>
    <source>
        <strain evidence="2 3">RA17</strain>
    </source>
</reference>
<dbReference type="Pfam" id="PF12697">
    <property type="entry name" value="Abhydrolase_6"/>
    <property type="match status" value="1"/>
</dbReference>
<name>A0A328U0F8_9BACL</name>
<dbReference type="GO" id="GO:0046503">
    <property type="term" value="P:glycerolipid catabolic process"/>
    <property type="evidence" value="ECO:0007669"/>
    <property type="project" value="TreeGrafter"/>
</dbReference>
<dbReference type="Proteomes" id="UP000249260">
    <property type="component" value="Unassembled WGS sequence"/>
</dbReference>
<evidence type="ECO:0000259" key="1">
    <source>
        <dbReference type="Pfam" id="PF12697"/>
    </source>
</evidence>
<accession>A0A328U0F8</accession>
<dbReference type="Gene3D" id="3.40.50.1820">
    <property type="entry name" value="alpha/beta hydrolase"/>
    <property type="match status" value="1"/>
</dbReference>